<evidence type="ECO:0000256" key="3">
    <source>
        <dbReference type="ARBA" id="ARBA00022840"/>
    </source>
</evidence>
<dbReference type="InterPro" id="IPR013126">
    <property type="entry name" value="Hsp_70_fam"/>
</dbReference>
<evidence type="ECO:0008006" key="7">
    <source>
        <dbReference type="Google" id="ProtNLM"/>
    </source>
</evidence>
<feature type="compositionally biased region" description="Basic and acidic residues" evidence="4">
    <location>
        <begin position="160"/>
        <end position="170"/>
    </location>
</feature>
<comment type="caution">
    <text evidence="5">The sequence shown here is derived from an EMBL/GenBank/DDBJ whole genome shotgun (WGS) entry which is preliminary data.</text>
</comment>
<dbReference type="PANTHER" id="PTHR45639:SF6">
    <property type="entry name" value="HEAT SHOCK 70 KDA PROTEIN 4"/>
    <property type="match status" value="1"/>
</dbReference>
<keyword evidence="6" id="KW-1185">Reference proteome</keyword>
<keyword evidence="3" id="KW-0067">ATP-binding</keyword>
<name>A0ABV0PDH1_9TELE</name>
<dbReference type="Proteomes" id="UP001476798">
    <property type="component" value="Unassembled WGS sequence"/>
</dbReference>
<feature type="compositionally biased region" description="Basic and acidic residues" evidence="4">
    <location>
        <begin position="140"/>
        <end position="151"/>
    </location>
</feature>
<dbReference type="PANTHER" id="PTHR45639">
    <property type="entry name" value="HSC70CB, ISOFORM G-RELATED"/>
    <property type="match status" value="1"/>
</dbReference>
<reference evidence="5 6" key="1">
    <citation type="submission" date="2021-06" db="EMBL/GenBank/DDBJ databases">
        <authorList>
            <person name="Palmer J.M."/>
        </authorList>
    </citation>
    <scope>NUCLEOTIDE SEQUENCE [LARGE SCALE GENOMIC DNA]</scope>
    <source>
        <strain evidence="5 6">GA_2019</strain>
        <tissue evidence="5">Muscle</tissue>
    </source>
</reference>
<dbReference type="Gene3D" id="3.30.420.40">
    <property type="match status" value="1"/>
</dbReference>
<dbReference type="SUPFAM" id="SSF53067">
    <property type="entry name" value="Actin-like ATPase domain"/>
    <property type="match status" value="1"/>
</dbReference>
<sequence length="170" mass="18677">LKKDDIYAVEIVGGATRIPAIKERIGKFFGKEPSTTLNADEAVARGCALQDEQYDHLDELEVTRVDKQVNEAMAWMNTKINQQNSQDLTVDPVVKVGEIKSKAKELYASCNPVVTKPKPKVEPPKEEKTENGPVNGQAEPEIHPGNPDKTKPAGAQQDTAESKLPEMDID</sequence>
<evidence type="ECO:0000313" key="5">
    <source>
        <dbReference type="EMBL" id="MEQ2181483.1"/>
    </source>
</evidence>
<organism evidence="5 6">
    <name type="scientific">Goodea atripinnis</name>
    <dbReference type="NCBI Taxonomy" id="208336"/>
    <lineage>
        <taxon>Eukaryota</taxon>
        <taxon>Metazoa</taxon>
        <taxon>Chordata</taxon>
        <taxon>Craniata</taxon>
        <taxon>Vertebrata</taxon>
        <taxon>Euteleostomi</taxon>
        <taxon>Actinopterygii</taxon>
        <taxon>Neopterygii</taxon>
        <taxon>Teleostei</taxon>
        <taxon>Neoteleostei</taxon>
        <taxon>Acanthomorphata</taxon>
        <taxon>Ovalentaria</taxon>
        <taxon>Atherinomorphae</taxon>
        <taxon>Cyprinodontiformes</taxon>
        <taxon>Goodeidae</taxon>
        <taxon>Goodea</taxon>
    </lineage>
</organism>
<accession>A0ABV0PDH1</accession>
<dbReference type="InterPro" id="IPR043129">
    <property type="entry name" value="ATPase_NBD"/>
</dbReference>
<feature type="compositionally biased region" description="Basic and acidic residues" evidence="4">
    <location>
        <begin position="119"/>
        <end position="130"/>
    </location>
</feature>
<feature type="non-terminal residue" evidence="5">
    <location>
        <position position="1"/>
    </location>
</feature>
<protein>
    <recommendedName>
        <fullName evidence="7">Heat shock protein 70</fullName>
    </recommendedName>
</protein>
<feature type="region of interest" description="Disordered" evidence="4">
    <location>
        <begin position="109"/>
        <end position="170"/>
    </location>
</feature>
<evidence type="ECO:0000313" key="6">
    <source>
        <dbReference type="Proteomes" id="UP001476798"/>
    </source>
</evidence>
<dbReference type="InterPro" id="IPR018181">
    <property type="entry name" value="Heat_shock_70_CS"/>
</dbReference>
<evidence type="ECO:0000256" key="1">
    <source>
        <dbReference type="ARBA" id="ARBA00007381"/>
    </source>
</evidence>
<gene>
    <name evidence="5" type="ORF">GOODEAATRI_012053</name>
</gene>
<dbReference type="Gene3D" id="1.20.1270.10">
    <property type="match status" value="1"/>
</dbReference>
<dbReference type="EMBL" id="JAHRIO010070725">
    <property type="protein sequence ID" value="MEQ2181483.1"/>
    <property type="molecule type" value="Genomic_DNA"/>
</dbReference>
<dbReference type="PRINTS" id="PR00301">
    <property type="entry name" value="HEATSHOCK70"/>
</dbReference>
<evidence type="ECO:0000256" key="2">
    <source>
        <dbReference type="ARBA" id="ARBA00022741"/>
    </source>
</evidence>
<dbReference type="Pfam" id="PF00012">
    <property type="entry name" value="HSP70"/>
    <property type="match status" value="1"/>
</dbReference>
<comment type="similarity">
    <text evidence="1">Belongs to the heat shock protein 70 family.</text>
</comment>
<dbReference type="InterPro" id="IPR029048">
    <property type="entry name" value="HSP70_C_sf"/>
</dbReference>
<proteinExistence type="inferred from homology"/>
<dbReference type="SUPFAM" id="SSF100934">
    <property type="entry name" value="Heat shock protein 70kD (HSP70), C-terminal subdomain"/>
    <property type="match status" value="1"/>
</dbReference>
<dbReference type="PROSITE" id="PS01036">
    <property type="entry name" value="HSP70_3"/>
    <property type="match status" value="1"/>
</dbReference>
<evidence type="ECO:0000256" key="4">
    <source>
        <dbReference type="SAM" id="MobiDB-lite"/>
    </source>
</evidence>
<keyword evidence="2" id="KW-0547">Nucleotide-binding</keyword>